<gene>
    <name evidence="3" type="ORF">NCTC12722_03362</name>
</gene>
<dbReference type="InterPro" id="IPR051610">
    <property type="entry name" value="GPI/OXD"/>
</dbReference>
<dbReference type="InterPro" id="IPR014710">
    <property type="entry name" value="RmlC-like_jellyroll"/>
</dbReference>
<reference evidence="3 4" key="1">
    <citation type="submission" date="2018-06" db="EMBL/GenBank/DDBJ databases">
        <authorList>
            <consortium name="Pathogen Informatics"/>
            <person name="Doyle S."/>
        </authorList>
    </citation>
    <scope>NUCLEOTIDE SEQUENCE [LARGE SCALE GENOMIC DNA]</scope>
    <source>
        <strain evidence="3 4">NCTC12722</strain>
    </source>
</reference>
<dbReference type="SUPFAM" id="SSF51182">
    <property type="entry name" value="RmlC-like cupins"/>
    <property type="match status" value="1"/>
</dbReference>
<organism evidence="3 4">
    <name type="scientific">Afipia felis</name>
    <name type="common">Cat scratch disease bacillus</name>
    <dbReference type="NCBI Taxonomy" id="1035"/>
    <lineage>
        <taxon>Bacteria</taxon>
        <taxon>Pseudomonadati</taxon>
        <taxon>Pseudomonadota</taxon>
        <taxon>Alphaproteobacteria</taxon>
        <taxon>Hyphomicrobiales</taxon>
        <taxon>Nitrobacteraceae</taxon>
        <taxon>Afipia</taxon>
    </lineage>
</organism>
<proteinExistence type="predicted"/>
<dbReference type="Proteomes" id="UP000254343">
    <property type="component" value="Unassembled WGS sequence"/>
</dbReference>
<sequence>MTVTSEKGALQAAILRPDELPSVDRGGGNRTIPLVTRSTGSDQMLTGMTMIGPGSAIPWHFHNCEETVLVLEGEGFAEIGEDVHPVRARDVSWIPRNMPHRFRNAAKDKPLKIFWVYASVDATRTMVETSETHPVSAEHARKST</sequence>
<dbReference type="PANTHER" id="PTHR35848:SF6">
    <property type="entry name" value="CUPIN TYPE-2 DOMAIN-CONTAINING PROTEIN"/>
    <property type="match status" value="1"/>
</dbReference>
<dbReference type="EMBL" id="UIGB01000001">
    <property type="protein sequence ID" value="SUU86140.1"/>
    <property type="molecule type" value="Genomic_DNA"/>
</dbReference>
<dbReference type="AlphaFoldDB" id="A0A380WAW9"/>
<dbReference type="InterPro" id="IPR011051">
    <property type="entry name" value="RmlC_Cupin_sf"/>
</dbReference>
<dbReference type="OrthoDB" id="8447070at2"/>
<evidence type="ECO:0000313" key="3">
    <source>
        <dbReference type="EMBL" id="SUU86140.1"/>
    </source>
</evidence>
<accession>A0A380WAW9</accession>
<protein>
    <submittedName>
        <fullName evidence="3">Uncharacterized conserved protein, contains double-stranded beta-helix domain</fullName>
    </submittedName>
</protein>
<dbReference type="PANTHER" id="PTHR35848">
    <property type="entry name" value="OXALATE-BINDING PROTEIN"/>
    <property type="match status" value="1"/>
</dbReference>
<evidence type="ECO:0000313" key="4">
    <source>
        <dbReference type="Proteomes" id="UP000254343"/>
    </source>
</evidence>
<dbReference type="GO" id="GO:0046872">
    <property type="term" value="F:metal ion binding"/>
    <property type="evidence" value="ECO:0007669"/>
    <property type="project" value="UniProtKB-KW"/>
</dbReference>
<dbReference type="InterPro" id="IPR013096">
    <property type="entry name" value="Cupin_2"/>
</dbReference>
<evidence type="ECO:0000259" key="2">
    <source>
        <dbReference type="Pfam" id="PF07883"/>
    </source>
</evidence>
<keyword evidence="1" id="KW-0479">Metal-binding</keyword>
<evidence type="ECO:0000256" key="1">
    <source>
        <dbReference type="ARBA" id="ARBA00022723"/>
    </source>
</evidence>
<name>A0A380WAW9_AFIFE</name>
<dbReference type="Pfam" id="PF07883">
    <property type="entry name" value="Cupin_2"/>
    <property type="match status" value="1"/>
</dbReference>
<dbReference type="Gene3D" id="2.60.120.10">
    <property type="entry name" value="Jelly Rolls"/>
    <property type="match status" value="1"/>
</dbReference>
<feature type="domain" description="Cupin type-2" evidence="2">
    <location>
        <begin position="49"/>
        <end position="117"/>
    </location>
</feature>
<dbReference type="RefSeq" id="WP_002716964.1">
    <property type="nucleotide sequence ID" value="NZ_UFSI01000001.1"/>
</dbReference>